<evidence type="ECO:0000256" key="6">
    <source>
        <dbReference type="RuleBase" id="RU361188"/>
    </source>
</evidence>
<feature type="domain" description="Glycosyl hydrolase family 30 TIM-barrel" evidence="8">
    <location>
        <begin position="66"/>
        <end position="275"/>
    </location>
</feature>
<evidence type="ECO:0000256" key="2">
    <source>
        <dbReference type="ARBA" id="ARBA00005382"/>
    </source>
</evidence>
<protein>
    <recommendedName>
        <fullName evidence="3 6">Glucosylceramidase</fullName>
        <ecNumber evidence="3 6">3.2.1.45</ecNumber>
    </recommendedName>
</protein>
<dbReference type="InterPro" id="IPR001139">
    <property type="entry name" value="Glyco_hydro_30"/>
</dbReference>
<dbReference type="InterPro" id="IPR017853">
    <property type="entry name" value="GH"/>
</dbReference>
<dbReference type="EC" id="3.2.1.45" evidence="3 6"/>
<dbReference type="Pfam" id="PF02055">
    <property type="entry name" value="Glyco_hydro_30"/>
    <property type="match status" value="1"/>
</dbReference>
<evidence type="ECO:0000259" key="9">
    <source>
        <dbReference type="Pfam" id="PF17189"/>
    </source>
</evidence>
<evidence type="ECO:0000256" key="4">
    <source>
        <dbReference type="ARBA" id="ARBA00022729"/>
    </source>
</evidence>
<comment type="similarity">
    <text evidence="2 6">Belongs to the glycosyl hydrolase 30 family.</text>
</comment>
<dbReference type="SUPFAM" id="SSF51445">
    <property type="entry name" value="(Trans)glycosidases"/>
    <property type="match status" value="1"/>
</dbReference>
<evidence type="ECO:0000313" key="11">
    <source>
        <dbReference type="Proteomes" id="UP001159363"/>
    </source>
</evidence>
<accession>A0ABQ9G7G7</accession>
<dbReference type="Pfam" id="PF17189">
    <property type="entry name" value="Glyco_hydro_30C"/>
    <property type="match status" value="1"/>
</dbReference>
<feature type="region of interest" description="Disordered" evidence="7">
    <location>
        <begin position="1"/>
        <end position="49"/>
    </location>
</feature>
<dbReference type="InterPro" id="IPR033453">
    <property type="entry name" value="Glyco_hydro_30_TIM-barrel"/>
</dbReference>
<evidence type="ECO:0000256" key="5">
    <source>
        <dbReference type="ARBA" id="ARBA00022801"/>
    </source>
</evidence>
<organism evidence="10 11">
    <name type="scientific">Dryococelus australis</name>
    <dbReference type="NCBI Taxonomy" id="614101"/>
    <lineage>
        <taxon>Eukaryota</taxon>
        <taxon>Metazoa</taxon>
        <taxon>Ecdysozoa</taxon>
        <taxon>Arthropoda</taxon>
        <taxon>Hexapoda</taxon>
        <taxon>Insecta</taxon>
        <taxon>Pterygota</taxon>
        <taxon>Neoptera</taxon>
        <taxon>Polyneoptera</taxon>
        <taxon>Phasmatodea</taxon>
        <taxon>Verophasmatodea</taxon>
        <taxon>Anareolatae</taxon>
        <taxon>Phasmatidae</taxon>
        <taxon>Eurycanthinae</taxon>
        <taxon>Dryococelus</taxon>
    </lineage>
</organism>
<dbReference type="EMBL" id="JARBHB010000016">
    <property type="protein sequence ID" value="KAJ8866956.1"/>
    <property type="molecule type" value="Genomic_DNA"/>
</dbReference>
<proteinExistence type="inferred from homology"/>
<dbReference type="PANTHER" id="PTHR11069:SF23">
    <property type="entry name" value="LYSOSOMAL ACID GLUCOSYLCERAMIDASE"/>
    <property type="match status" value="1"/>
</dbReference>
<dbReference type="InterPro" id="IPR033452">
    <property type="entry name" value="GH30_C"/>
</dbReference>
<keyword evidence="5 6" id="KW-0378">Hydrolase</keyword>
<keyword evidence="4" id="KW-0732">Signal</keyword>
<dbReference type="Proteomes" id="UP001159363">
    <property type="component" value="Chromosome 15"/>
</dbReference>
<comment type="caution">
    <text evidence="10">The sequence shown here is derived from an EMBL/GenBank/DDBJ whole genome shotgun (WGS) entry which is preliminary data.</text>
</comment>
<evidence type="ECO:0000256" key="1">
    <source>
        <dbReference type="ARBA" id="ARBA00001013"/>
    </source>
</evidence>
<dbReference type="Gene3D" id="3.20.20.80">
    <property type="entry name" value="Glycosidases"/>
    <property type="match status" value="1"/>
</dbReference>
<keyword evidence="11" id="KW-1185">Reference proteome</keyword>
<dbReference type="PANTHER" id="PTHR11069">
    <property type="entry name" value="GLUCOSYLCERAMIDASE"/>
    <property type="match status" value="1"/>
</dbReference>
<sequence>MLLSHQAASGGEQPRAPDQGNEGGVRCLAGVRGETSPGRRDAGGAHDGGYAVPREFDKRVLHNQWFFQAYKSHDIEYWGLTPQNEPSVSGTYPTMTWTAQQQNVFVGKYLGPALHSAGFSGLKMMAVDDNRSHLPAWADVVLSDATAGKYYSGVAVHWYTDNRVDPGMLTVTHNRHPSNFLFYTEACNLVRVVEKDYGDWEIGEKYGKSMMQAFSNWVGAWTDWNMVVNLEGGPMTLKNTTTQYGYNAAIIVNSKTNELYKQPPYYFQAHFSMFVPPGSKRIGMSSTHNGGMYNIAFHTPENRYVIVFINMANAHVSAVITHPGKGNIDINLGARTINTIVYS</sequence>
<keyword evidence="6" id="KW-0326">Glycosidase</keyword>
<evidence type="ECO:0000256" key="7">
    <source>
        <dbReference type="SAM" id="MobiDB-lite"/>
    </source>
</evidence>
<evidence type="ECO:0000259" key="8">
    <source>
        <dbReference type="Pfam" id="PF02055"/>
    </source>
</evidence>
<feature type="domain" description="Glycosyl hydrolase family 30 beta sandwich" evidence="9">
    <location>
        <begin position="278"/>
        <end position="340"/>
    </location>
</feature>
<gene>
    <name evidence="10" type="ORF">PR048_032818</name>
</gene>
<keyword evidence="6" id="KW-0746">Sphingolipid metabolism</keyword>
<evidence type="ECO:0000256" key="3">
    <source>
        <dbReference type="ARBA" id="ARBA00012658"/>
    </source>
</evidence>
<comment type="catalytic activity">
    <reaction evidence="1">
        <text>a beta-D-glucosyl-(1&lt;-&gt;1')-N-acylsphing-4-enine + H2O = an N-acylsphing-4-enine + D-glucose</text>
        <dbReference type="Rhea" id="RHEA:13269"/>
        <dbReference type="ChEBI" id="CHEBI:4167"/>
        <dbReference type="ChEBI" id="CHEBI:15377"/>
        <dbReference type="ChEBI" id="CHEBI:22801"/>
        <dbReference type="ChEBI" id="CHEBI:52639"/>
        <dbReference type="EC" id="3.2.1.45"/>
    </reaction>
    <physiologicalReaction direction="left-to-right" evidence="1">
        <dbReference type="Rhea" id="RHEA:13270"/>
    </physiologicalReaction>
</comment>
<reference evidence="10 11" key="1">
    <citation type="submission" date="2023-02" db="EMBL/GenBank/DDBJ databases">
        <title>LHISI_Scaffold_Assembly.</title>
        <authorList>
            <person name="Stuart O.P."/>
            <person name="Cleave R."/>
            <person name="Magrath M.J.L."/>
            <person name="Mikheyev A.S."/>
        </authorList>
    </citation>
    <scope>NUCLEOTIDE SEQUENCE [LARGE SCALE GENOMIC DNA]</scope>
    <source>
        <strain evidence="10">Daus_M_001</strain>
        <tissue evidence="10">Leg muscle</tissue>
    </source>
</reference>
<evidence type="ECO:0000313" key="10">
    <source>
        <dbReference type="EMBL" id="KAJ8866956.1"/>
    </source>
</evidence>
<keyword evidence="6" id="KW-0443">Lipid metabolism</keyword>
<name>A0ABQ9G7G7_9NEOP</name>